<organism evidence="1">
    <name type="scientific">Burkholderia orbicola (strain AU 1054)</name>
    <dbReference type="NCBI Taxonomy" id="331271"/>
    <lineage>
        <taxon>Bacteria</taxon>
        <taxon>Pseudomonadati</taxon>
        <taxon>Pseudomonadota</taxon>
        <taxon>Betaproteobacteria</taxon>
        <taxon>Burkholderiales</taxon>
        <taxon>Burkholderiaceae</taxon>
        <taxon>Burkholderia</taxon>
        <taxon>Burkholderia cepacia complex</taxon>
        <taxon>Burkholderia orbicola</taxon>
    </lineage>
</organism>
<name>A0A0H2XXK9_BURO1</name>
<protein>
    <submittedName>
        <fullName evidence="1">Uncharacterized protein</fullName>
    </submittedName>
</protein>
<dbReference type="AlphaFoldDB" id="A0A0H2XXK9"/>
<dbReference type="EMBL" id="CP000379">
    <property type="protein sequence ID" value="ABF79778.1"/>
    <property type="molecule type" value="Genomic_DNA"/>
</dbReference>
<sequence>MNIASTTLGTASIDCELLHELAVPGLRIGFKFRWTALGGGVATEAKITQQARMTITPDLPLPFDAQAAAKIGGLVIVISGASCRHAHFRTGRLLKFGAVTWPTRSIALAARFR</sequence>
<proteinExistence type="predicted"/>
<dbReference type="HOGENOM" id="CLU_2128755_0_0_4"/>
<accession>A0A0H2XXK9</accession>
<evidence type="ECO:0000313" key="1">
    <source>
        <dbReference type="EMBL" id="ABF79778.1"/>
    </source>
</evidence>
<gene>
    <name evidence="1" type="ordered locus">Bcen_4902</name>
</gene>
<reference evidence="1" key="1">
    <citation type="submission" date="2006-05" db="EMBL/GenBank/DDBJ databases">
        <title>Complete sequence of chromosome 2 of Burkholderia cenocepacia AU 1054.</title>
        <authorList>
            <consortium name="US DOE Joint Genome Institute"/>
            <person name="Copeland A."/>
            <person name="Lucas S."/>
            <person name="Lapidus A."/>
            <person name="Barry K."/>
            <person name="Detter J.C."/>
            <person name="Glavina del Rio T."/>
            <person name="Hammon N."/>
            <person name="Israni S."/>
            <person name="Dalin E."/>
            <person name="Tice H."/>
            <person name="Pitluck S."/>
            <person name="Chain P."/>
            <person name="Malfatti S."/>
            <person name="Shin M."/>
            <person name="Vergez L."/>
            <person name="Schmutz J."/>
            <person name="Larimer F."/>
            <person name="Land M."/>
            <person name="Hauser L."/>
            <person name="Kyrpides N."/>
            <person name="Lykidis A."/>
            <person name="LiPuma J.J."/>
            <person name="Konstantinidis K."/>
            <person name="Tiedje J.M."/>
            <person name="Richardson P."/>
        </authorList>
    </citation>
    <scope>NUCLEOTIDE SEQUENCE [LARGE SCALE GENOMIC DNA]</scope>
    <source>
        <strain evidence="1">AU 1054</strain>
    </source>
</reference>